<organism evidence="3 4">
    <name type="scientific">Tricholomella constricta</name>
    <dbReference type="NCBI Taxonomy" id="117010"/>
    <lineage>
        <taxon>Eukaryota</taxon>
        <taxon>Fungi</taxon>
        <taxon>Dikarya</taxon>
        <taxon>Basidiomycota</taxon>
        <taxon>Agaricomycotina</taxon>
        <taxon>Agaricomycetes</taxon>
        <taxon>Agaricomycetidae</taxon>
        <taxon>Agaricales</taxon>
        <taxon>Tricholomatineae</taxon>
        <taxon>Lyophyllaceae</taxon>
        <taxon>Tricholomella</taxon>
    </lineage>
</organism>
<dbReference type="Proteomes" id="UP000565441">
    <property type="component" value="Unassembled WGS sequence"/>
</dbReference>
<feature type="region of interest" description="Disordered" evidence="1">
    <location>
        <begin position="711"/>
        <end position="733"/>
    </location>
</feature>
<keyword evidence="2" id="KW-0812">Transmembrane</keyword>
<dbReference type="AlphaFoldDB" id="A0A8H5HJ93"/>
<dbReference type="EMBL" id="JAACJP010000005">
    <property type="protein sequence ID" value="KAF5384325.1"/>
    <property type="molecule type" value="Genomic_DNA"/>
</dbReference>
<keyword evidence="2" id="KW-1133">Transmembrane helix</keyword>
<evidence type="ECO:0000256" key="2">
    <source>
        <dbReference type="SAM" id="Phobius"/>
    </source>
</evidence>
<dbReference type="OrthoDB" id="14527at2759"/>
<feature type="transmembrane region" description="Helical" evidence="2">
    <location>
        <begin position="273"/>
        <end position="294"/>
    </location>
</feature>
<comment type="caution">
    <text evidence="3">The sequence shown here is derived from an EMBL/GenBank/DDBJ whole genome shotgun (WGS) entry which is preliminary data.</text>
</comment>
<dbReference type="PANTHER" id="PTHR13379">
    <property type="entry name" value="UNCHARACTERIZED DUF1308"/>
    <property type="match status" value="1"/>
</dbReference>
<reference evidence="3 4" key="1">
    <citation type="journal article" date="2020" name="ISME J.">
        <title>Uncovering the hidden diversity of litter-decomposition mechanisms in mushroom-forming fungi.</title>
        <authorList>
            <person name="Floudas D."/>
            <person name="Bentzer J."/>
            <person name="Ahren D."/>
            <person name="Johansson T."/>
            <person name="Persson P."/>
            <person name="Tunlid A."/>
        </authorList>
    </citation>
    <scope>NUCLEOTIDE SEQUENCE [LARGE SCALE GENOMIC DNA]</scope>
    <source>
        <strain evidence="3 4">CBS 661.87</strain>
    </source>
</reference>
<sequence length="1010" mass="112274">MGQNPSFVIIIMLVTCITNIIDHESPPLYNATPARASDSFRPSSAPAPHSPSTMAAKEPLYSLLDPQAERACFYGILLATLAYGALLMLYIQLTQVLLARPKRGQTFWAIVAYSSFLFPLATMAVGAIFKFSEMSYVDNRNFPGGPNAYHREHSSNYVNVIGQVSATLFPWVADILMLFRLLVIWNYKWWIVACPVLMYFAKMAISIPLLIAQIRPHDPRWVSRITSFGVSYHALTMAFNIYFTVMICIRLHMMRSQLQAVAGKLHASFYTSTVTLFVESGGFFTLWIIIYLIIRSRGSFVQDIFLLPHTFTLGITRMLIILRIAQDRAWSTDLVTATDRGVLEWQVSSTHSVPLHDIPSSCNSAERQLNFMGDSPTGTNPHPVLQNLRIRLKDIHEAISNYQPLSARPPILDSSLDNGTDTNEDGQWLQQENIQGLKKLRDSVKIDLDVLKKFLDDPQCAHLPPLSTNAPYLIAVWNEVLCAPAQVDSIFKSIPISGPSVDPRQRGTKRPPAVKVDVVADNGKRWIRVNTVKNSRMLAEFREIDSYLTDSDDSTYDNMEDARPTLAQTEFDNSVLQMGRSLLAAAKANPIEGTAEIPQITIRLTRLDPSSTRETENDPRIAQTLHRLEEMGISVQLGERQETELPIPAPLDPLSSSPSPSPPLYPSANINLDLSVLIALISDLTHAPLPMTVDEANRRFIPAQSYREWKQKKNGLSGKKKIHSKDRPTPASSENLELDVALEFPSDLAKHSRALTNQLLQEMGKGLLQEIHDKVSAISSGTVEFWTTSEARDRCLRIIAKIGGASEKRRAHALFWTVSTLSTSVLSQSEAEDLYWQDSRYPSKFVALFPIHIYPSSPKPDPSLIAGFTSGLHQPHFSKALAKTSRDILAQETTPHPRALPDELVGDVSALPEAGEIQRAIVTKANPRLTAHTVQSLLWGAELGWTTLTANKTSIKAILREMKLARVSGRLDGLVNGDDAVEEAGSESRRAAIWIVDPRSLAEGMCSLSR</sequence>
<feature type="transmembrane region" description="Helical" evidence="2">
    <location>
        <begin position="160"/>
        <end position="183"/>
    </location>
</feature>
<proteinExistence type="predicted"/>
<feature type="transmembrane region" description="Helical" evidence="2">
    <location>
        <begin position="71"/>
        <end position="93"/>
    </location>
</feature>
<dbReference type="PANTHER" id="PTHR13379:SF0">
    <property type="entry name" value="UPF0415 PROTEIN C7ORF25"/>
    <property type="match status" value="1"/>
</dbReference>
<evidence type="ECO:0000313" key="4">
    <source>
        <dbReference type="Proteomes" id="UP000565441"/>
    </source>
</evidence>
<keyword evidence="2" id="KW-0472">Membrane</keyword>
<accession>A0A8H5HJ93</accession>
<name>A0A8H5HJ93_9AGAR</name>
<evidence type="ECO:0000313" key="3">
    <source>
        <dbReference type="EMBL" id="KAF5384325.1"/>
    </source>
</evidence>
<feature type="transmembrane region" description="Helical" evidence="2">
    <location>
        <begin position="105"/>
        <end position="129"/>
    </location>
</feature>
<feature type="transmembrane region" description="Helical" evidence="2">
    <location>
        <begin position="232"/>
        <end position="253"/>
    </location>
</feature>
<evidence type="ECO:0000256" key="1">
    <source>
        <dbReference type="SAM" id="MobiDB-lite"/>
    </source>
</evidence>
<feature type="transmembrane region" description="Helical" evidence="2">
    <location>
        <begin position="189"/>
        <end position="211"/>
    </location>
</feature>
<protein>
    <submittedName>
        <fullName evidence="3">Uncharacterized protein</fullName>
    </submittedName>
</protein>
<feature type="compositionally biased region" description="Basic residues" evidence="1">
    <location>
        <begin position="711"/>
        <end position="724"/>
    </location>
</feature>
<gene>
    <name evidence="3" type="ORF">D9615_003311</name>
</gene>
<keyword evidence="4" id="KW-1185">Reference proteome</keyword>